<dbReference type="GO" id="GO:0003700">
    <property type="term" value="F:DNA-binding transcription factor activity"/>
    <property type="evidence" value="ECO:0007669"/>
    <property type="project" value="InterPro"/>
</dbReference>
<evidence type="ECO:0000259" key="1">
    <source>
        <dbReference type="PROSITE" id="PS50987"/>
    </source>
</evidence>
<dbReference type="CDD" id="cd00090">
    <property type="entry name" value="HTH_ARSR"/>
    <property type="match status" value="1"/>
</dbReference>
<name>A0A2M8EKX0_UNCKA</name>
<dbReference type="Proteomes" id="UP000229756">
    <property type="component" value="Unassembled WGS sequence"/>
</dbReference>
<feature type="domain" description="HTH arsR-type" evidence="1">
    <location>
        <begin position="1"/>
        <end position="89"/>
    </location>
</feature>
<comment type="caution">
    <text evidence="2">The sequence shown here is derived from an EMBL/GenBank/DDBJ whole genome shotgun (WGS) entry which is preliminary data.</text>
</comment>
<dbReference type="InterPro" id="IPR036390">
    <property type="entry name" value="WH_DNA-bd_sf"/>
</dbReference>
<evidence type="ECO:0000313" key="3">
    <source>
        <dbReference type="Proteomes" id="UP000229756"/>
    </source>
</evidence>
<dbReference type="AlphaFoldDB" id="A0A2M8EKX0"/>
<dbReference type="Gene3D" id="1.10.10.10">
    <property type="entry name" value="Winged helix-like DNA-binding domain superfamily/Winged helix DNA-binding domain"/>
    <property type="match status" value="1"/>
</dbReference>
<gene>
    <name evidence="2" type="ORF">CO058_03625</name>
</gene>
<dbReference type="SMART" id="SM00418">
    <property type="entry name" value="HTH_ARSR"/>
    <property type="match status" value="1"/>
</dbReference>
<organism evidence="2 3">
    <name type="scientific">candidate division WWE3 bacterium CG_4_9_14_0_2_um_filter_35_11</name>
    <dbReference type="NCBI Taxonomy" id="1975077"/>
    <lineage>
        <taxon>Bacteria</taxon>
        <taxon>Katanobacteria</taxon>
    </lineage>
</organism>
<dbReference type="EMBL" id="PFSJ01000026">
    <property type="protein sequence ID" value="PJC23392.1"/>
    <property type="molecule type" value="Genomic_DNA"/>
</dbReference>
<accession>A0A2M8EKX0</accession>
<reference evidence="3" key="1">
    <citation type="submission" date="2017-09" db="EMBL/GenBank/DDBJ databases">
        <title>Depth-based differentiation of microbial function through sediment-hosted aquifers and enrichment of novel symbionts in the deep terrestrial subsurface.</title>
        <authorList>
            <person name="Probst A.J."/>
            <person name="Ladd B."/>
            <person name="Jarett J.K."/>
            <person name="Geller-Mcgrath D.E."/>
            <person name="Sieber C.M.K."/>
            <person name="Emerson J.B."/>
            <person name="Anantharaman K."/>
            <person name="Thomas B.C."/>
            <person name="Malmstrom R."/>
            <person name="Stieglmeier M."/>
            <person name="Klingl A."/>
            <person name="Woyke T."/>
            <person name="Ryan C.M."/>
            <person name="Banfield J.F."/>
        </authorList>
    </citation>
    <scope>NUCLEOTIDE SEQUENCE [LARGE SCALE GENOMIC DNA]</scope>
</reference>
<dbReference type="InterPro" id="IPR001845">
    <property type="entry name" value="HTH_ArsR_DNA-bd_dom"/>
</dbReference>
<dbReference type="SUPFAM" id="SSF46785">
    <property type="entry name" value="Winged helix' DNA-binding domain"/>
    <property type="match status" value="1"/>
</dbReference>
<dbReference type="InterPro" id="IPR036388">
    <property type="entry name" value="WH-like_DNA-bd_sf"/>
</dbReference>
<protein>
    <recommendedName>
        <fullName evidence="1">HTH arsR-type domain-containing protein</fullName>
    </recommendedName>
</protein>
<evidence type="ECO:0000313" key="2">
    <source>
        <dbReference type="EMBL" id="PJC23392.1"/>
    </source>
</evidence>
<dbReference type="InterPro" id="IPR011991">
    <property type="entry name" value="ArsR-like_HTH"/>
</dbReference>
<sequence length="193" mass="22245">MYLSDIITSEVRIKLLIELFSETRKHLYVRELTRRVGTEINAVRRELKRLNKAGIIKKEKRGNRLYYLLRKDHPFYFELTGMVAKEAGIGKGIIENLSDLGKVRLSLLSTEYAEGRESAKNELDLLVVGDINLPKLSEIVKEVSALSKREINYTVLGEEEFEYLKNRRDAFLLSFLMSPNIFLAGDIMKMSLT</sequence>
<dbReference type="PROSITE" id="PS50987">
    <property type="entry name" value="HTH_ARSR_2"/>
    <property type="match status" value="1"/>
</dbReference>
<proteinExistence type="predicted"/>